<protein>
    <submittedName>
        <fullName evidence="3">Uncharacterized protein</fullName>
    </submittedName>
</protein>
<evidence type="ECO:0000256" key="2">
    <source>
        <dbReference type="SAM" id="MobiDB-lite"/>
    </source>
</evidence>
<evidence type="ECO:0000313" key="4">
    <source>
        <dbReference type="Proteomes" id="UP001281761"/>
    </source>
</evidence>
<gene>
    <name evidence="3" type="ORF">BLNAU_5933</name>
</gene>
<evidence type="ECO:0000313" key="3">
    <source>
        <dbReference type="EMBL" id="KAK2959138.1"/>
    </source>
</evidence>
<accession>A0ABQ9Y600</accession>
<dbReference type="Proteomes" id="UP001281761">
    <property type="component" value="Unassembled WGS sequence"/>
</dbReference>
<organism evidence="3 4">
    <name type="scientific">Blattamonas nauphoetae</name>
    <dbReference type="NCBI Taxonomy" id="2049346"/>
    <lineage>
        <taxon>Eukaryota</taxon>
        <taxon>Metamonada</taxon>
        <taxon>Preaxostyla</taxon>
        <taxon>Oxymonadida</taxon>
        <taxon>Blattamonas</taxon>
    </lineage>
</organism>
<dbReference type="Pfam" id="PF03676">
    <property type="entry name" value="PHAF1"/>
    <property type="match status" value="2"/>
</dbReference>
<feature type="region of interest" description="Disordered" evidence="2">
    <location>
        <begin position="179"/>
        <end position="198"/>
    </location>
</feature>
<dbReference type="PANTHER" id="PTHR13465">
    <property type="entry name" value="UPF0183 PROTEIN"/>
    <property type="match status" value="1"/>
</dbReference>
<sequence length="436" mass="48878">MSLFEVRQLIQSDSSFAHCDIVYSDPHPWSVPVVLSLRDEYIRFEFDPQMQILQKIVLTSLPSVTLAFDQCVFSGPNCITTMEIVYNTFPKTVLGLLNKDSNEYEIKYGNTSFFFHIPKEYHRLYEGMEFSIKDATGFSPLCKRIEMKLQDITPFLAPPIIAVPHVGIIIQWPINPHHGHSTVSQPNSGSSSQDHHHQCLNIGDSMEDVISILGAPERIYSCPKRLSTRDDGTKPQTIPVGHNRSVSPPALFPQSLTNTTLSSSPNQLPLSELLSSEIPSTSISLQSLEPTHTSAPRVAHPKLKVAHLPKNLPPSVDHSLPPFIYNYFQHGIDISFHPQTATVNRIILHTNIPAHPDFALYKQCPFIVRSETNQILFTHQSTLQNVKDIYKSLPPPIVNAKSADIHPFGPSFYYGFNDGIIFEVTKSEFLAAISVF</sequence>
<proteinExistence type="inferred from homology"/>
<feature type="region of interest" description="Disordered" evidence="2">
    <location>
        <begin position="224"/>
        <end position="251"/>
    </location>
</feature>
<keyword evidence="4" id="KW-1185">Reference proteome</keyword>
<dbReference type="InterPro" id="IPR005373">
    <property type="entry name" value="PHAF1"/>
</dbReference>
<dbReference type="InterPro" id="IPR039156">
    <property type="entry name" value="PHAF1/BROMI"/>
</dbReference>
<feature type="compositionally biased region" description="Polar residues" evidence="2">
    <location>
        <begin position="181"/>
        <end position="192"/>
    </location>
</feature>
<comment type="similarity">
    <text evidence="1">Belongs to the PHAF1 family.</text>
</comment>
<name>A0ABQ9Y600_9EUKA</name>
<comment type="caution">
    <text evidence="3">The sequence shown here is derived from an EMBL/GenBank/DDBJ whole genome shotgun (WGS) entry which is preliminary data.</text>
</comment>
<reference evidence="3 4" key="1">
    <citation type="journal article" date="2022" name="bioRxiv">
        <title>Genomics of Preaxostyla Flagellates Illuminates Evolutionary Transitions and the Path Towards Mitochondrial Loss.</title>
        <authorList>
            <person name="Novak L.V.F."/>
            <person name="Treitli S.C."/>
            <person name="Pyrih J."/>
            <person name="Halakuc P."/>
            <person name="Pipaliya S.V."/>
            <person name="Vacek V."/>
            <person name="Brzon O."/>
            <person name="Soukal P."/>
            <person name="Eme L."/>
            <person name="Dacks J.B."/>
            <person name="Karnkowska A."/>
            <person name="Elias M."/>
            <person name="Hampl V."/>
        </authorList>
    </citation>
    <scope>NUCLEOTIDE SEQUENCE [LARGE SCALE GENOMIC DNA]</scope>
    <source>
        <strain evidence="3">NAU3</strain>
        <tissue evidence="3">Gut</tissue>
    </source>
</reference>
<evidence type="ECO:0000256" key="1">
    <source>
        <dbReference type="ARBA" id="ARBA00024339"/>
    </source>
</evidence>
<dbReference type="EMBL" id="JARBJD010000032">
    <property type="protein sequence ID" value="KAK2959138.1"/>
    <property type="molecule type" value="Genomic_DNA"/>
</dbReference>
<dbReference type="PANTHER" id="PTHR13465:SF2">
    <property type="entry name" value="PHAGOSOME ASSEMBLY FACTOR 1"/>
    <property type="match status" value="1"/>
</dbReference>